<dbReference type="SMR" id="A0A494BB59"/>
<sequence length="74" mass="7781">MALPWLQRVELLLFTAAFLCGALAAATLTRTQVPQPLPSATSWLGLQASWHSTAFCFSSSGSTAAASKTPTEVL</sequence>
<evidence type="ECO:0000313" key="4">
    <source>
        <dbReference type="Proteomes" id="UP000000589"/>
    </source>
</evidence>
<gene>
    <name evidence="2 3" type="primary">Tmem179b</name>
</gene>
<dbReference type="AlphaFoldDB" id="A0A494BB59"/>
<dbReference type="GeneTree" id="ENSGT00510000048151"/>
<reference evidence="2 4" key="2">
    <citation type="journal article" date="2011" name="PLoS Biol.">
        <title>Modernizing reference genome assemblies.</title>
        <authorList>
            <person name="Church D.M."/>
            <person name="Schneider V.A."/>
            <person name="Graves T."/>
            <person name="Auger K."/>
            <person name="Cunningham F."/>
            <person name="Bouk N."/>
            <person name="Chen H.C."/>
            <person name="Agarwala R."/>
            <person name="McLaren W.M."/>
            <person name="Ritchie G.R."/>
            <person name="Albracht D."/>
            <person name="Kremitzki M."/>
            <person name="Rock S."/>
            <person name="Kotkiewicz H."/>
            <person name="Kremitzki C."/>
            <person name="Wollam A."/>
            <person name="Trani L."/>
            <person name="Fulton L."/>
            <person name="Fulton R."/>
            <person name="Matthews L."/>
            <person name="Whitehead S."/>
            <person name="Chow W."/>
            <person name="Torrance J."/>
            <person name="Dunn M."/>
            <person name="Harden G."/>
            <person name="Threadgold G."/>
            <person name="Wood J."/>
            <person name="Collins J."/>
            <person name="Heath P."/>
            <person name="Griffiths G."/>
            <person name="Pelan S."/>
            <person name="Grafham D."/>
            <person name="Eichler E.E."/>
            <person name="Weinstock G."/>
            <person name="Mardis E.R."/>
            <person name="Wilson R.K."/>
            <person name="Howe K."/>
            <person name="Flicek P."/>
            <person name="Hubbard T."/>
        </authorList>
    </citation>
    <scope>NUCLEOTIDE SEQUENCE [LARGE SCALE GENOMIC DNA]</scope>
    <source>
        <strain evidence="2 4">C57BL/6J</strain>
    </source>
</reference>
<feature type="signal peptide" evidence="1">
    <location>
        <begin position="1"/>
        <end position="24"/>
    </location>
</feature>
<dbReference type="VEuPathDB" id="HostDB:ENSMUSG00000118346"/>
<reference evidence="2 4" key="1">
    <citation type="journal article" date="2009" name="PLoS Biol.">
        <title>Lineage-specific biology revealed by a finished genome assembly of the mouse.</title>
        <authorList>
            <consortium name="Mouse Genome Sequencing Consortium"/>
            <person name="Church D.M."/>
            <person name="Goodstadt L."/>
            <person name="Hillier L.W."/>
            <person name="Zody M.C."/>
            <person name="Goldstein S."/>
            <person name="She X."/>
            <person name="Bult C.J."/>
            <person name="Agarwala R."/>
            <person name="Cherry J.L."/>
            <person name="DiCuccio M."/>
            <person name="Hlavina W."/>
            <person name="Kapustin Y."/>
            <person name="Meric P."/>
            <person name="Maglott D."/>
            <person name="Birtle Z."/>
            <person name="Marques A.C."/>
            <person name="Graves T."/>
            <person name="Zhou S."/>
            <person name="Teague B."/>
            <person name="Potamousis K."/>
            <person name="Churas C."/>
            <person name="Place M."/>
            <person name="Herschleb J."/>
            <person name="Runnheim R."/>
            <person name="Forrest D."/>
            <person name="Amos-Landgraf J."/>
            <person name="Schwartz D.C."/>
            <person name="Cheng Z."/>
            <person name="Lindblad-Toh K."/>
            <person name="Eichler E.E."/>
            <person name="Ponting C.P."/>
        </authorList>
    </citation>
    <scope>NUCLEOTIDE SEQUENCE [LARGE SCALE GENOMIC DNA]</scope>
    <source>
        <strain evidence="2 4">C57BL/6J</strain>
    </source>
</reference>
<reference evidence="2" key="4">
    <citation type="submission" date="2025-09" db="UniProtKB">
        <authorList>
            <consortium name="Ensembl"/>
        </authorList>
    </citation>
    <scope>IDENTIFICATION</scope>
    <source>
        <strain evidence="2">C57BL/6J</strain>
    </source>
</reference>
<evidence type="ECO:0000313" key="2">
    <source>
        <dbReference type="Ensembl" id="ENSMUSP00000158384.2"/>
    </source>
</evidence>
<name>A0A494BB59_MOUSE</name>
<dbReference type="ExpressionAtlas" id="A0A494BB59">
    <property type="expression patterns" value="baseline and differential"/>
</dbReference>
<dbReference type="Proteomes" id="UP000000589">
    <property type="component" value="Chromosome 19"/>
</dbReference>
<organism evidence="2 4">
    <name type="scientific">Mus musculus</name>
    <name type="common">Mouse</name>
    <dbReference type="NCBI Taxonomy" id="10090"/>
    <lineage>
        <taxon>Eukaryota</taxon>
        <taxon>Metazoa</taxon>
        <taxon>Chordata</taxon>
        <taxon>Craniata</taxon>
        <taxon>Vertebrata</taxon>
        <taxon>Euteleostomi</taxon>
        <taxon>Mammalia</taxon>
        <taxon>Eutheria</taxon>
        <taxon>Euarchontoglires</taxon>
        <taxon>Glires</taxon>
        <taxon>Rodentia</taxon>
        <taxon>Myomorpha</taxon>
        <taxon>Muroidea</taxon>
        <taxon>Muridae</taxon>
        <taxon>Murinae</taxon>
        <taxon>Mus</taxon>
        <taxon>Mus</taxon>
    </lineage>
</organism>
<dbReference type="Antibodypedia" id="14985">
    <property type="antibodies" value="18 antibodies from 9 providers"/>
</dbReference>
<dbReference type="Bgee" id="ENSMUSG00000118346">
    <property type="expression patterns" value="Expressed in bone marrow and 67 other cell types or tissues"/>
</dbReference>
<reference evidence="2" key="3">
    <citation type="submission" date="2025-08" db="UniProtKB">
        <authorList>
            <consortium name="Ensembl"/>
        </authorList>
    </citation>
    <scope>IDENTIFICATION</scope>
    <source>
        <strain evidence="2">C57BL/6J</strain>
    </source>
</reference>
<keyword evidence="4" id="KW-1185">Reference proteome</keyword>
<dbReference type="Ensembl" id="ENSMUST00000237634.2">
    <property type="protein sequence ID" value="ENSMUSP00000158384.2"/>
    <property type="gene ID" value="ENSMUSG00000118346.2"/>
</dbReference>
<evidence type="ECO:0000256" key="1">
    <source>
        <dbReference type="SAM" id="SignalP"/>
    </source>
</evidence>
<feature type="chain" id="PRO_5030095748" evidence="1">
    <location>
        <begin position="25"/>
        <end position="74"/>
    </location>
</feature>
<dbReference type="MGI" id="MGI:1914956">
    <property type="gene designation" value="Tmem179b"/>
</dbReference>
<proteinExistence type="predicted"/>
<dbReference type="AGR" id="MGI:1914956"/>
<protein>
    <submittedName>
        <fullName evidence="2">Transmembrane protein 179B</fullName>
    </submittedName>
</protein>
<accession>A0A494BB59</accession>
<keyword evidence="1" id="KW-0732">Signal</keyword>
<evidence type="ECO:0000313" key="3">
    <source>
        <dbReference type="MGI" id="MGI:1914956"/>
    </source>
</evidence>